<proteinExistence type="inferred from homology"/>
<dbReference type="CDD" id="cd09159">
    <property type="entry name" value="PLDc_ybhO_like_2"/>
    <property type="match status" value="1"/>
</dbReference>
<dbReference type="Pfam" id="PF13091">
    <property type="entry name" value="PLDc_2"/>
    <property type="match status" value="2"/>
</dbReference>
<evidence type="ECO:0000313" key="4">
    <source>
        <dbReference type="Proteomes" id="UP000283709"/>
    </source>
</evidence>
<accession>A0A3R7F502</accession>
<dbReference type="NCBIfam" id="NF008427">
    <property type="entry name" value="PRK11263.1"/>
    <property type="match status" value="1"/>
</dbReference>
<dbReference type="SUPFAM" id="SSF56024">
    <property type="entry name" value="Phospholipase D/nuclease"/>
    <property type="match status" value="2"/>
</dbReference>
<dbReference type="GO" id="GO:0008808">
    <property type="term" value="F:cardiolipin synthase activity"/>
    <property type="evidence" value="ECO:0007669"/>
    <property type="project" value="InterPro"/>
</dbReference>
<sequence>MSVGGARRFARLRQSLLGRRYWQRYRFTSGNNVKLLRSGEEFFAALIERIDAAQSDVVLETYIFCNDSAGEAVSAALLRAASRGVTVRVITDGIGTARLPMFNEWPLAGIDHRIYNPHLFGRFGFSRTHRKIAAVDDQFGYCGGINIVDDYENNGETLPYRRWDFAVELQGPVVADIRQAFEVQWRRIRLGHRPPESLDADLAPKTMASLGTLRRRRRNRNEALWAGGQPCVAFVARDNLINRRAIEKAYLTAIGQARSEVLLANPYFMPGRKLRRALVFAARRGVDVKLIIGRKEFKALDYAVPFLYRALLKAGVQIAEYEKTMLHGKVAVVDSNWGTVGSSNLDALSLMLNNEANVVLVNDPSIDALRVAILAAFKESRRIDEARYEARPASERLLNWLAYTAYRAAMKLLTVGGYD</sequence>
<keyword evidence="1" id="KW-0472">Membrane</keyword>
<dbReference type="CDD" id="cd09110">
    <property type="entry name" value="PLDc_CLS_1"/>
    <property type="match status" value="1"/>
</dbReference>
<dbReference type="HAMAP" id="MF_01917">
    <property type="entry name" value="Cardiolipin_synth_ClsB"/>
    <property type="match status" value="1"/>
</dbReference>
<feature type="active site" evidence="1">
    <location>
        <position position="131"/>
    </location>
</feature>
<dbReference type="RefSeq" id="WP_120347545.1">
    <property type="nucleotide sequence ID" value="NZ_MCAS01000036.1"/>
</dbReference>
<comment type="function">
    <text evidence="1">Catalyzes the phosphatidyl group transfer from one phosphatidylglycerol molecule to another to form cardiolipin (CL) (diphosphatidylglycerol) and glycerol.</text>
</comment>
<reference evidence="3 4" key="1">
    <citation type="submission" date="2016-07" db="EMBL/GenBank/DDBJ databases">
        <title>Genome analysis of Burkholderia fungorum ES3-20.</title>
        <authorList>
            <person name="Xu D."/>
            <person name="Yao R."/>
            <person name="Zheng S."/>
        </authorList>
    </citation>
    <scope>NUCLEOTIDE SEQUENCE [LARGE SCALE GENOMIC DNA]</scope>
    <source>
        <strain evidence="3 4">ES3-20</strain>
    </source>
</reference>
<keyword evidence="1" id="KW-0808">Transferase</keyword>
<dbReference type="GO" id="GO:0032049">
    <property type="term" value="P:cardiolipin biosynthetic process"/>
    <property type="evidence" value="ECO:0007669"/>
    <property type="project" value="InterPro"/>
</dbReference>
<dbReference type="EC" id="2.7.8.-" evidence="1"/>
<feature type="domain" description="PLD phosphodiesterase" evidence="2">
    <location>
        <begin position="322"/>
        <end position="349"/>
    </location>
</feature>
<comment type="similarity">
    <text evidence="1">Belongs to the phospholipase D family. Cardiolipin synthase subfamily. ClsB sub-subfamily.</text>
</comment>
<dbReference type="InterPro" id="IPR030872">
    <property type="entry name" value="Cardiolipin_synth_ClsB"/>
</dbReference>
<keyword evidence="1" id="KW-0443">Lipid metabolism</keyword>
<gene>
    <name evidence="1" type="primary">clsB</name>
    <name evidence="3" type="ORF">BCY88_34900</name>
</gene>
<name>A0A3R7F502_9BURK</name>
<keyword evidence="1" id="KW-1208">Phospholipid metabolism</keyword>
<dbReference type="AlphaFoldDB" id="A0A3R7F502"/>
<evidence type="ECO:0000256" key="1">
    <source>
        <dbReference type="HAMAP-Rule" id="MF_01917"/>
    </source>
</evidence>
<dbReference type="PIRSF" id="PIRSF000850">
    <property type="entry name" value="Phospholipase_D_PSS"/>
    <property type="match status" value="1"/>
</dbReference>
<dbReference type="Gene3D" id="3.30.870.10">
    <property type="entry name" value="Endonuclease Chain A"/>
    <property type="match status" value="2"/>
</dbReference>
<keyword evidence="1" id="KW-0444">Lipid biosynthesis</keyword>
<feature type="domain" description="PLD phosphodiesterase" evidence="2">
    <location>
        <begin position="124"/>
        <end position="151"/>
    </location>
</feature>
<comment type="caution">
    <text evidence="3">The sequence shown here is derived from an EMBL/GenBank/DDBJ whole genome shotgun (WGS) entry which is preliminary data.</text>
</comment>
<keyword evidence="1" id="KW-0594">Phospholipid biosynthesis</keyword>
<protein>
    <recommendedName>
        <fullName evidence="1">Cardiolipin synthase B</fullName>
        <shortName evidence="1">CL synthase</shortName>
        <ecNumber evidence="1">2.7.8.-</ecNumber>
    </recommendedName>
</protein>
<dbReference type="InterPro" id="IPR001736">
    <property type="entry name" value="PLipase_D/transphosphatidylase"/>
</dbReference>
<feature type="active site" evidence="1">
    <location>
        <position position="136"/>
    </location>
</feature>
<dbReference type="PROSITE" id="PS50035">
    <property type="entry name" value="PLD"/>
    <property type="match status" value="2"/>
</dbReference>
<feature type="active site" evidence="1">
    <location>
        <position position="334"/>
    </location>
</feature>
<comment type="subcellular location">
    <subcellularLocation>
        <location evidence="1">Cell membrane</location>
        <topology evidence="1">Peripheral membrane protein</topology>
    </subcellularLocation>
</comment>
<feature type="active site" evidence="1">
    <location>
        <position position="129"/>
    </location>
</feature>
<keyword evidence="1" id="KW-1003">Cell membrane</keyword>
<feature type="active site" evidence="1">
    <location>
        <position position="329"/>
    </location>
</feature>
<evidence type="ECO:0000313" key="3">
    <source>
        <dbReference type="EMBL" id="RKF37442.1"/>
    </source>
</evidence>
<dbReference type="EMBL" id="MCAS01000036">
    <property type="protein sequence ID" value="RKF37442.1"/>
    <property type="molecule type" value="Genomic_DNA"/>
</dbReference>
<dbReference type="GO" id="GO:0005886">
    <property type="term" value="C:plasma membrane"/>
    <property type="evidence" value="ECO:0007669"/>
    <property type="project" value="UniProtKB-SubCell"/>
</dbReference>
<dbReference type="InterPro" id="IPR025202">
    <property type="entry name" value="PLD-like_dom"/>
</dbReference>
<dbReference type="PANTHER" id="PTHR21248">
    <property type="entry name" value="CARDIOLIPIN SYNTHASE"/>
    <property type="match status" value="1"/>
</dbReference>
<comment type="catalytic activity">
    <reaction evidence="1">
        <text>2 a 1,2-diacyl-sn-glycero-3-phospho-(1'-sn-glycerol) = a cardiolipin + glycerol</text>
        <dbReference type="Rhea" id="RHEA:31451"/>
        <dbReference type="ChEBI" id="CHEBI:17754"/>
        <dbReference type="ChEBI" id="CHEBI:62237"/>
        <dbReference type="ChEBI" id="CHEBI:64716"/>
    </reaction>
</comment>
<dbReference type="OrthoDB" id="9762009at2"/>
<dbReference type="PANTHER" id="PTHR21248:SF22">
    <property type="entry name" value="PHOSPHOLIPASE D"/>
    <property type="match status" value="1"/>
</dbReference>
<dbReference type="Proteomes" id="UP000283709">
    <property type="component" value="Unassembled WGS sequence"/>
</dbReference>
<dbReference type="SMART" id="SM00155">
    <property type="entry name" value="PLDc"/>
    <property type="match status" value="2"/>
</dbReference>
<organism evidence="3 4">
    <name type="scientific">Paraburkholderia fungorum</name>
    <dbReference type="NCBI Taxonomy" id="134537"/>
    <lineage>
        <taxon>Bacteria</taxon>
        <taxon>Pseudomonadati</taxon>
        <taxon>Pseudomonadota</taxon>
        <taxon>Betaproteobacteria</taxon>
        <taxon>Burkholderiales</taxon>
        <taxon>Burkholderiaceae</taxon>
        <taxon>Paraburkholderia</taxon>
    </lineage>
</organism>
<evidence type="ECO:0000259" key="2">
    <source>
        <dbReference type="PROSITE" id="PS50035"/>
    </source>
</evidence>
<feature type="active site" evidence="1">
    <location>
        <position position="327"/>
    </location>
</feature>